<organism evidence="1 2">
    <name type="scientific">Hyaloscypha variabilis (strain UAMH 11265 / GT02V1 / F)</name>
    <name type="common">Meliniomyces variabilis</name>
    <dbReference type="NCBI Taxonomy" id="1149755"/>
    <lineage>
        <taxon>Eukaryota</taxon>
        <taxon>Fungi</taxon>
        <taxon>Dikarya</taxon>
        <taxon>Ascomycota</taxon>
        <taxon>Pezizomycotina</taxon>
        <taxon>Leotiomycetes</taxon>
        <taxon>Helotiales</taxon>
        <taxon>Hyaloscyphaceae</taxon>
        <taxon>Hyaloscypha</taxon>
        <taxon>Hyaloscypha variabilis</taxon>
    </lineage>
</organism>
<dbReference type="Proteomes" id="UP000235786">
    <property type="component" value="Unassembled WGS sequence"/>
</dbReference>
<evidence type="ECO:0000313" key="2">
    <source>
        <dbReference type="Proteomes" id="UP000235786"/>
    </source>
</evidence>
<accession>A0A2J6RI91</accession>
<gene>
    <name evidence="1" type="ORF">L207DRAFT_585139</name>
</gene>
<proteinExistence type="predicted"/>
<protein>
    <recommendedName>
        <fullName evidence="3">SprT-like domain-containing protein</fullName>
    </recommendedName>
</protein>
<dbReference type="EMBL" id="KZ613948">
    <property type="protein sequence ID" value="PMD38234.1"/>
    <property type="molecule type" value="Genomic_DNA"/>
</dbReference>
<name>A0A2J6RI91_HYAVF</name>
<keyword evidence="2" id="KW-1185">Reference proteome</keyword>
<dbReference type="AlphaFoldDB" id="A0A2J6RI91"/>
<reference evidence="1 2" key="1">
    <citation type="submission" date="2016-04" db="EMBL/GenBank/DDBJ databases">
        <title>A degradative enzymes factory behind the ericoid mycorrhizal symbiosis.</title>
        <authorList>
            <consortium name="DOE Joint Genome Institute"/>
            <person name="Martino E."/>
            <person name="Morin E."/>
            <person name="Grelet G."/>
            <person name="Kuo A."/>
            <person name="Kohler A."/>
            <person name="Daghino S."/>
            <person name="Barry K."/>
            <person name="Choi C."/>
            <person name="Cichocki N."/>
            <person name="Clum A."/>
            <person name="Copeland A."/>
            <person name="Hainaut M."/>
            <person name="Haridas S."/>
            <person name="Labutti K."/>
            <person name="Lindquist E."/>
            <person name="Lipzen A."/>
            <person name="Khouja H.-R."/>
            <person name="Murat C."/>
            <person name="Ohm R."/>
            <person name="Olson A."/>
            <person name="Spatafora J."/>
            <person name="Veneault-Fourrey C."/>
            <person name="Henrissat B."/>
            <person name="Grigoriev I."/>
            <person name="Martin F."/>
            <person name="Perotto S."/>
        </authorList>
    </citation>
    <scope>NUCLEOTIDE SEQUENCE [LARGE SCALE GENOMIC DNA]</scope>
    <source>
        <strain evidence="1 2">F</strain>
    </source>
</reference>
<dbReference type="OrthoDB" id="3529261at2759"/>
<evidence type="ECO:0000313" key="1">
    <source>
        <dbReference type="EMBL" id="PMD38234.1"/>
    </source>
</evidence>
<evidence type="ECO:0008006" key="3">
    <source>
        <dbReference type="Google" id="ProtNLM"/>
    </source>
</evidence>
<sequence length="307" mass="34936">MHLLDRDRDPRRFVDGRVVPGSLFEKQIPAEIGDHPEPIQLSRDCQGFDRVDRFLFRRHSSEQATEAIREYLERRDISPQQQASIRRFHLITTALLHSPFQKLEEESVMTNYYDIFNTIFFYGSLKDYVKVDFNLNGLLEPGLLGLCSVPEDELPDPIPDNYAAWIQIVSLSEQEDYPSKYTRLMAYLGTLLHEMLHAYFSVCVCTCSPACLSSLNLSYGRSGHGPLWQQAALHIELATPRLLGVGLDIGRVEGAGSEWGPDWGELAPPTLLATMPPPKLPWEDLLDNSNQEYIQVEDNQGRESMIL</sequence>